<dbReference type="EnsemblBacteria" id="ABD40455">
    <property type="protein sequence ID" value="ABD40455"/>
    <property type="gene ID" value="Mhun_0702"/>
</dbReference>
<reference evidence="2" key="1">
    <citation type="journal article" date="2016" name="Stand. Genomic Sci.">
        <title>Complete genome sequence of Methanospirillum hungatei type strain JF1.</title>
        <authorList>
            <person name="Gunsalus R.P."/>
            <person name="Cook L.E."/>
            <person name="Crable B."/>
            <person name="Rohlin L."/>
            <person name="McDonald E."/>
            <person name="Mouttaki H."/>
            <person name="Sieber J.R."/>
            <person name="Poweleit N."/>
            <person name="Zhou H."/>
            <person name="Lapidus A.L."/>
            <person name="Daligault H.E."/>
            <person name="Land M."/>
            <person name="Gilna P."/>
            <person name="Ivanova N."/>
            <person name="Kyrpides N."/>
            <person name="Culley D.E."/>
            <person name="McInerney M.J."/>
        </authorList>
    </citation>
    <scope>NUCLEOTIDE SEQUENCE [LARGE SCALE GENOMIC DNA]</scope>
    <source>
        <strain evidence="2">ATCC 27890 / DSM 864 / NBRC 100397 / JF-1</strain>
    </source>
</reference>
<sequence length="232" mass="25104">MKKMMCTGILVLIALLSISFVSAEDTPSDAGADYIWNGTWEGTNFTIFIEQDATGITGEYEPADGVMVDPGRLEGSISDDGITYSGVWIESGSVVQTLADDNMSFTINGTIDPFGTMTEQVLHSAIATRIGEIVDPENPWTGNWTTERKIYSFLQDGTTISGTNHPLKGVNDESGDLNGTVSEDGREYSGNWTETGIFIFTISEDGSSMDAIIHESLNPESNADRVTFTKTL</sequence>
<keyword evidence="2" id="KW-1185">Reference proteome</keyword>
<dbReference type="AlphaFoldDB" id="Q2FL61"/>
<dbReference type="eggNOG" id="arCOG09448">
    <property type="taxonomic scope" value="Archaea"/>
</dbReference>
<dbReference type="HOGENOM" id="CLU_1192629_0_0_2"/>
<dbReference type="InParanoid" id="Q2FL61"/>
<evidence type="ECO:0000313" key="2">
    <source>
        <dbReference type="Proteomes" id="UP000001941"/>
    </source>
</evidence>
<name>Q2FL61_METHJ</name>
<protein>
    <submittedName>
        <fullName evidence="1">Uncharacterized protein</fullName>
    </submittedName>
</protein>
<proteinExistence type="predicted"/>
<accession>Q2FL61</accession>
<evidence type="ECO:0000313" key="1">
    <source>
        <dbReference type="EMBL" id="ABD40455.1"/>
    </source>
</evidence>
<dbReference type="EMBL" id="CP000254">
    <property type="protein sequence ID" value="ABD40455.1"/>
    <property type="molecule type" value="Genomic_DNA"/>
</dbReference>
<dbReference type="STRING" id="323259.Mhun_0702"/>
<organism evidence="1 2">
    <name type="scientific">Methanospirillum hungatei JF-1 (strain ATCC 27890 / DSM 864 / NBRC 100397 / JF-1)</name>
    <dbReference type="NCBI Taxonomy" id="323259"/>
    <lineage>
        <taxon>Archaea</taxon>
        <taxon>Methanobacteriati</taxon>
        <taxon>Methanobacteriota</taxon>
        <taxon>Stenosarchaea group</taxon>
        <taxon>Methanomicrobia</taxon>
        <taxon>Methanomicrobiales</taxon>
        <taxon>Methanospirillaceae</taxon>
        <taxon>Methanospirillum</taxon>
    </lineage>
</organism>
<dbReference type="Proteomes" id="UP000001941">
    <property type="component" value="Chromosome"/>
</dbReference>
<dbReference type="KEGG" id="mhu:Mhun_0702"/>
<gene>
    <name evidence="1" type="ordered locus">Mhun_0702</name>
</gene>